<dbReference type="InParanoid" id="A2ETH5"/>
<evidence type="ECO:0000313" key="3">
    <source>
        <dbReference type="Proteomes" id="UP000001542"/>
    </source>
</evidence>
<feature type="compositionally biased region" description="Polar residues" evidence="1">
    <location>
        <begin position="101"/>
        <end position="113"/>
    </location>
</feature>
<proteinExistence type="predicted"/>
<keyword evidence="3" id="KW-1185">Reference proteome</keyword>
<name>A2ETH5_TRIV3</name>
<dbReference type="EMBL" id="DS113487">
    <property type="protein sequence ID" value="EAY04021.1"/>
    <property type="molecule type" value="Genomic_DNA"/>
</dbReference>
<feature type="region of interest" description="Disordered" evidence="1">
    <location>
        <begin position="1"/>
        <end position="23"/>
    </location>
</feature>
<dbReference type="AlphaFoldDB" id="A2ETH5"/>
<feature type="compositionally biased region" description="Low complexity" evidence="1">
    <location>
        <begin position="185"/>
        <end position="209"/>
    </location>
</feature>
<dbReference type="Proteomes" id="UP000001542">
    <property type="component" value="Unassembled WGS sequence"/>
</dbReference>
<accession>A2ETH5</accession>
<feature type="region of interest" description="Disordered" evidence="1">
    <location>
        <begin position="168"/>
        <end position="209"/>
    </location>
</feature>
<reference evidence="2" key="1">
    <citation type="submission" date="2006-10" db="EMBL/GenBank/DDBJ databases">
        <authorList>
            <person name="Amadeo P."/>
            <person name="Zhao Q."/>
            <person name="Wortman J."/>
            <person name="Fraser-Liggett C."/>
            <person name="Carlton J."/>
        </authorList>
    </citation>
    <scope>NUCLEOTIDE SEQUENCE</scope>
    <source>
        <strain evidence="2">G3</strain>
    </source>
</reference>
<reference evidence="2" key="2">
    <citation type="journal article" date="2007" name="Science">
        <title>Draft genome sequence of the sexually transmitted pathogen Trichomonas vaginalis.</title>
        <authorList>
            <person name="Carlton J.M."/>
            <person name="Hirt R.P."/>
            <person name="Silva J.C."/>
            <person name="Delcher A.L."/>
            <person name="Schatz M."/>
            <person name="Zhao Q."/>
            <person name="Wortman J.R."/>
            <person name="Bidwell S.L."/>
            <person name="Alsmark U.C.M."/>
            <person name="Besteiro S."/>
            <person name="Sicheritz-Ponten T."/>
            <person name="Noel C.J."/>
            <person name="Dacks J.B."/>
            <person name="Foster P.G."/>
            <person name="Simillion C."/>
            <person name="Van de Peer Y."/>
            <person name="Miranda-Saavedra D."/>
            <person name="Barton G.J."/>
            <person name="Westrop G.D."/>
            <person name="Mueller S."/>
            <person name="Dessi D."/>
            <person name="Fiori P.L."/>
            <person name="Ren Q."/>
            <person name="Paulsen I."/>
            <person name="Zhang H."/>
            <person name="Bastida-Corcuera F.D."/>
            <person name="Simoes-Barbosa A."/>
            <person name="Brown M.T."/>
            <person name="Hayes R.D."/>
            <person name="Mukherjee M."/>
            <person name="Okumura C.Y."/>
            <person name="Schneider R."/>
            <person name="Smith A.J."/>
            <person name="Vanacova S."/>
            <person name="Villalvazo M."/>
            <person name="Haas B.J."/>
            <person name="Pertea M."/>
            <person name="Feldblyum T.V."/>
            <person name="Utterback T.R."/>
            <person name="Shu C.L."/>
            <person name="Osoegawa K."/>
            <person name="de Jong P.J."/>
            <person name="Hrdy I."/>
            <person name="Horvathova L."/>
            <person name="Zubacova Z."/>
            <person name="Dolezal P."/>
            <person name="Malik S.B."/>
            <person name="Logsdon J.M. Jr."/>
            <person name="Henze K."/>
            <person name="Gupta A."/>
            <person name="Wang C.C."/>
            <person name="Dunne R.L."/>
            <person name="Upcroft J.A."/>
            <person name="Upcroft P."/>
            <person name="White O."/>
            <person name="Salzberg S.L."/>
            <person name="Tang P."/>
            <person name="Chiu C.-H."/>
            <person name="Lee Y.-S."/>
            <person name="Embley T.M."/>
            <person name="Coombs G.H."/>
            <person name="Mottram J.C."/>
            <person name="Tachezy J."/>
            <person name="Fraser-Liggett C.M."/>
            <person name="Johnson P.J."/>
        </authorList>
    </citation>
    <scope>NUCLEOTIDE SEQUENCE [LARGE SCALE GENOMIC DNA]</scope>
    <source>
        <strain evidence="2">G3</strain>
    </source>
</reference>
<feature type="compositionally biased region" description="Polar residues" evidence="1">
    <location>
        <begin position="1"/>
        <end position="18"/>
    </location>
</feature>
<dbReference type="VEuPathDB" id="TrichDB:TVAG_055070"/>
<organism evidence="2 3">
    <name type="scientific">Trichomonas vaginalis (strain ATCC PRA-98 / G3)</name>
    <dbReference type="NCBI Taxonomy" id="412133"/>
    <lineage>
        <taxon>Eukaryota</taxon>
        <taxon>Metamonada</taxon>
        <taxon>Parabasalia</taxon>
        <taxon>Trichomonadida</taxon>
        <taxon>Trichomonadidae</taxon>
        <taxon>Trichomonas</taxon>
    </lineage>
</organism>
<gene>
    <name evidence="2" type="ORF">TVAG_055070</name>
</gene>
<evidence type="ECO:0000313" key="2">
    <source>
        <dbReference type="EMBL" id="EAY04021.1"/>
    </source>
</evidence>
<feature type="region of interest" description="Disordered" evidence="1">
    <location>
        <begin position="73"/>
        <end position="113"/>
    </location>
</feature>
<sequence length="209" mass="22824">MSGKFSTQSQKQTNNVGPTNICPICQQYNEREPVWKRVLDRINSEKKQDKKQDVYAALGIDKSKWEHTFSISFSSDSDFDSSDSDLSSVQSTKTEKKVTQPLETPGSSKCESVNLTSTTDSLITGSPIITKTENSTQTTNFTVSTTKSASNKDSLTFGSITTNFSKNTEATNTPLKSKTKDDEISICSSKSNSSSDFLSNSSSDLSLTD</sequence>
<evidence type="ECO:0000256" key="1">
    <source>
        <dbReference type="SAM" id="MobiDB-lite"/>
    </source>
</evidence>
<protein>
    <submittedName>
        <fullName evidence="2">A-agglutinin attachment subunit, putative</fullName>
    </submittedName>
</protein>